<dbReference type="AlphaFoldDB" id="A0A9Q1LVN6"/>
<gene>
    <name evidence="2" type="ORF">K7X08_005852</name>
</gene>
<protein>
    <submittedName>
        <fullName evidence="2">Uncharacterized protein</fullName>
    </submittedName>
</protein>
<keyword evidence="3" id="KW-1185">Reference proteome</keyword>
<organism evidence="2 3">
    <name type="scientific">Anisodus acutangulus</name>
    <dbReference type="NCBI Taxonomy" id="402998"/>
    <lineage>
        <taxon>Eukaryota</taxon>
        <taxon>Viridiplantae</taxon>
        <taxon>Streptophyta</taxon>
        <taxon>Embryophyta</taxon>
        <taxon>Tracheophyta</taxon>
        <taxon>Spermatophyta</taxon>
        <taxon>Magnoliopsida</taxon>
        <taxon>eudicotyledons</taxon>
        <taxon>Gunneridae</taxon>
        <taxon>Pentapetalae</taxon>
        <taxon>asterids</taxon>
        <taxon>lamiids</taxon>
        <taxon>Solanales</taxon>
        <taxon>Solanaceae</taxon>
        <taxon>Solanoideae</taxon>
        <taxon>Hyoscyameae</taxon>
        <taxon>Anisodus</taxon>
    </lineage>
</organism>
<comment type="caution">
    <text evidence="2">The sequence shown here is derived from an EMBL/GenBank/DDBJ whole genome shotgun (WGS) entry which is preliminary data.</text>
</comment>
<evidence type="ECO:0000256" key="1">
    <source>
        <dbReference type="SAM" id="MobiDB-lite"/>
    </source>
</evidence>
<evidence type="ECO:0000313" key="2">
    <source>
        <dbReference type="EMBL" id="KAJ8543329.1"/>
    </source>
</evidence>
<evidence type="ECO:0000313" key="3">
    <source>
        <dbReference type="Proteomes" id="UP001152561"/>
    </source>
</evidence>
<feature type="region of interest" description="Disordered" evidence="1">
    <location>
        <begin position="1"/>
        <end position="46"/>
    </location>
</feature>
<sequence>MIPSDDSDDSDKSVTTDSEDPYSSSSGESDSYICTSKELLKNREEDTEDEFYKLQAQFSSFNVSVINGEEINDLLKDIPEDAQKAKILDALLKAQEKDRMPHDIAGTSAARASTSQVDEDFYRITTPSEISREEKVDKLKVENQIPAEIPAENIDSDYTNYFHEG</sequence>
<name>A0A9Q1LVN6_9SOLA</name>
<proteinExistence type="predicted"/>
<dbReference type="EMBL" id="JAJAGQ010000014">
    <property type="protein sequence ID" value="KAJ8543329.1"/>
    <property type="molecule type" value="Genomic_DNA"/>
</dbReference>
<accession>A0A9Q1LVN6</accession>
<feature type="compositionally biased region" description="Low complexity" evidence="1">
    <location>
        <begin position="13"/>
        <end position="32"/>
    </location>
</feature>
<reference evidence="3" key="1">
    <citation type="journal article" date="2023" name="Proc. Natl. Acad. Sci. U.S.A.">
        <title>Genomic and structural basis for evolution of tropane alkaloid biosynthesis.</title>
        <authorList>
            <person name="Wanga Y.-J."/>
            <person name="Taina T."/>
            <person name="Yua J.-Y."/>
            <person name="Lia J."/>
            <person name="Xua B."/>
            <person name="Chenc J."/>
            <person name="D'Auriad J.C."/>
            <person name="Huanga J.-P."/>
            <person name="Huanga S.-X."/>
        </authorList>
    </citation>
    <scope>NUCLEOTIDE SEQUENCE [LARGE SCALE GENOMIC DNA]</scope>
    <source>
        <strain evidence="3">cv. KIB-2019</strain>
    </source>
</reference>
<dbReference type="Proteomes" id="UP001152561">
    <property type="component" value="Unassembled WGS sequence"/>
</dbReference>